<keyword evidence="2" id="KW-1185">Reference proteome</keyword>
<accession>A0A2P2DD67</accession>
<proteinExistence type="predicted"/>
<evidence type="ECO:0000313" key="1">
    <source>
        <dbReference type="EMBL" id="GBF42581.1"/>
    </source>
</evidence>
<organism evidence="1 2">
    <name type="scientific">Leptospira ellinghausenii</name>
    <dbReference type="NCBI Taxonomy" id="1917822"/>
    <lineage>
        <taxon>Bacteria</taxon>
        <taxon>Pseudomonadati</taxon>
        <taxon>Spirochaetota</taxon>
        <taxon>Spirochaetia</taxon>
        <taxon>Leptospirales</taxon>
        <taxon>Leptospiraceae</taxon>
        <taxon>Leptospira</taxon>
    </lineage>
</organism>
<dbReference type="EMBL" id="BFAZ01000009">
    <property type="protein sequence ID" value="GBF42581.1"/>
    <property type="molecule type" value="Genomic_DNA"/>
</dbReference>
<reference evidence="2" key="1">
    <citation type="journal article" date="2019" name="Microbiol. Immunol.">
        <title>Molecular and phenotypic characterization of Leptospira johnsonii sp. nov., Leptospira ellinghausenii sp. nov. and Leptospira ryugenii sp. nov. isolated from soil and water in Japan.</title>
        <authorList>
            <person name="Masuzawa T."/>
            <person name="Saito M."/>
            <person name="Nakao R."/>
            <person name="Nikaido Y."/>
            <person name="Matsumoto M."/>
            <person name="Ogawa M."/>
            <person name="Yokoyama M."/>
            <person name="Hidaka Y."/>
            <person name="Tomita J."/>
            <person name="Sakakibara K."/>
            <person name="Suzuki K."/>
            <person name="Yasuda S."/>
            <person name="Sato H."/>
            <person name="Yamaguchi M."/>
            <person name="Yoshida S.I."/>
            <person name="Koizumi N."/>
            <person name="Kawamura Y."/>
        </authorList>
    </citation>
    <scope>NUCLEOTIDE SEQUENCE [LARGE SCALE GENOMIC DNA]</scope>
    <source>
        <strain evidence="2">E18</strain>
    </source>
</reference>
<sequence length="138" mass="15721">MKNWIAFFIFLSFLQVIDAAHPKQNQPVINKCSKFLTGIFDNKCQSGHNSRFKRFSSYQVQEYNSMYLKEKIVWNGPCSFTLTLMETNDPEISDFIGGSIKVKMVKVEKIKYQTLEEGSSGKTSSCIETKIAELGSNI</sequence>
<gene>
    <name evidence="1" type="ORF">LPTSP2_18710</name>
</gene>
<dbReference type="OrthoDB" id="331085at2"/>
<evidence type="ECO:0000313" key="2">
    <source>
        <dbReference type="Proteomes" id="UP000245206"/>
    </source>
</evidence>
<dbReference type="RefSeq" id="WP_108959678.1">
    <property type="nucleotide sequence ID" value="NZ_BFAZ01000009.1"/>
</dbReference>
<comment type="caution">
    <text evidence="1">The sequence shown here is derived from an EMBL/GenBank/DDBJ whole genome shotgun (WGS) entry which is preliminary data.</text>
</comment>
<name>A0A2P2DD67_9LEPT</name>
<dbReference type="Proteomes" id="UP000245206">
    <property type="component" value="Unassembled WGS sequence"/>
</dbReference>
<dbReference type="AlphaFoldDB" id="A0A2P2DD67"/>
<protein>
    <submittedName>
        <fullName evidence="1">Uncharacterized protein</fullName>
    </submittedName>
</protein>